<gene>
    <name evidence="13" type="primary">carB</name>
    <name evidence="13" type="ORF">KHM83_07185</name>
</gene>
<dbReference type="PROSITE" id="PS00867">
    <property type="entry name" value="CPSASE_2"/>
    <property type="match status" value="2"/>
</dbReference>
<feature type="domain" description="ATP-grasp" evidence="11">
    <location>
        <begin position="127"/>
        <end position="321"/>
    </location>
</feature>
<proteinExistence type="inferred from homology"/>
<evidence type="ECO:0000256" key="5">
    <source>
        <dbReference type="ARBA" id="ARBA00022741"/>
    </source>
</evidence>
<dbReference type="SUPFAM" id="SSF48108">
    <property type="entry name" value="Carbamoyl phosphate synthetase, large subunit connection domain"/>
    <property type="match status" value="1"/>
</dbReference>
<dbReference type="NCBIfam" id="NF009455">
    <property type="entry name" value="PRK12815.1"/>
    <property type="match status" value="1"/>
</dbReference>
<evidence type="ECO:0000256" key="1">
    <source>
        <dbReference type="ARBA" id="ARBA00009799"/>
    </source>
</evidence>
<sequence>MKRILVIGSGPIVIGQGAEFDYSGSQACKVLKEEGIYTILVNNNPATIMTDREMADAVYLEPIKLEFLKKIIEKERPDAIIPGIGGQTGLNAAVELHESGVLDAYGIEVLGTSIEGIKRSEDRDAFKKAMEKIDIPVLESYPVTTYKEALETLKHLELPLVVRPAYTLGGTGGGICHTMEEFETVTKRGLSLSPVSQVLIEKSLMGWKEIEYEIMRDGAGNCITICNMENIDPLGVHTGDSIVVAPSQTLSDREYQMLRKAAIDIAGELEIVGGCNVQYALDPDSFQFYVIEVNPRVSRSSALASKATGYPIAKVSTKIALGYHLDQIENDITKNTYACYEPSLDYCVIKFPKWAFDKFPEGDNSLGTTMKATGEVMAIGNNFEAAFLKAIRSLELNQYSLMFEPLMKLTLTELFDNIKFPKSDRIFYVAELLRREVTPIGINARTGIDLFFLHKLKNIVMLENFVRKSVLKCITKDQMTKMKRMGMSDAFLSKHLLDHPSEFDVRTYRKNMGIVASYKMVDTCSGEFEALTPYYYSTYDPFDENERTDRKKVVVVGSGPIKIGQGVEFDYCSVHGIMALKSKGYEGIIINNNPETVSTDFDVSDKLYFEPLTIEDVLNVVEYEQPEGVIVQYAGNTGLKLADSMKDYVLGTDYDQIDASENRERFYQLINKAGIKHPEGTTVTTPEKALEAAEGYGYPVLVRPSYVIGGLGMKIVETKETLATYVQELLDLGNEDVLVDNYLNGKEVEVDAICNGSEVLIPGIMEHLERAGIHSGDSISIYPPPALNVDVKNRIFEITKKLSEIFEVKGLMNIQLIIQNGEIYIIEVNLRASRTVPFLSKITGVPMIKLSTGIMLGQTLAEQGYSTGLYPEKDVYAVKLPVFSNDKLVGIDIALGPNMKSTGEIMCIEDTVERALLKGFISLGNAVDNKGKVVCQLDYLDEQLYEVEKIVDGFASAGLEIVTDQATVAFCEANHIKMPKMSVSDDLVEVINDGDVKFVVTNLSGEAGKQSFGLRRYATEKKIPCVHAYDTYRAFVKLINTKEGLDDLQVYDIKKIG</sequence>
<dbReference type="RefSeq" id="WP_213236315.1">
    <property type="nucleotide sequence ID" value="NZ_JAHBCL010000010.1"/>
</dbReference>
<dbReference type="Pfam" id="PF02787">
    <property type="entry name" value="CPSase_L_D3"/>
    <property type="match status" value="1"/>
</dbReference>
<evidence type="ECO:0000256" key="2">
    <source>
        <dbReference type="ARBA" id="ARBA00022571"/>
    </source>
</evidence>
<evidence type="ECO:0000259" key="12">
    <source>
        <dbReference type="PROSITE" id="PS51855"/>
    </source>
</evidence>
<dbReference type="Gene3D" id="1.10.1030.10">
    <property type="entry name" value="Carbamoyl-phosphate synthetase, large subunit oligomerisation domain"/>
    <property type="match status" value="1"/>
</dbReference>
<dbReference type="EMBL" id="JAHBCL010000010">
    <property type="protein sequence ID" value="MBS7526457.1"/>
    <property type="molecule type" value="Genomic_DNA"/>
</dbReference>
<dbReference type="PANTHER" id="PTHR11405:SF53">
    <property type="entry name" value="CARBAMOYL-PHOSPHATE SYNTHASE [AMMONIA], MITOCHONDRIAL"/>
    <property type="match status" value="1"/>
</dbReference>
<keyword evidence="2" id="KW-0055">Arginine biosynthesis</keyword>
<dbReference type="Pfam" id="PF25596">
    <property type="entry name" value="CPSase_L_D1"/>
    <property type="match status" value="2"/>
</dbReference>
<dbReference type="PROSITE" id="PS00866">
    <property type="entry name" value="CPSASE_1"/>
    <property type="match status" value="1"/>
</dbReference>
<dbReference type="PANTHER" id="PTHR11405">
    <property type="entry name" value="CARBAMOYLTRANSFERASE FAMILY MEMBER"/>
    <property type="match status" value="1"/>
</dbReference>
<dbReference type="PRINTS" id="PR00098">
    <property type="entry name" value="CPSASE"/>
</dbReference>
<keyword evidence="5 10" id="KW-0547">Nucleotide-binding</keyword>
<keyword evidence="7" id="KW-0665">Pyrimidine biosynthesis</keyword>
<dbReference type="PROSITE" id="PS50975">
    <property type="entry name" value="ATP_GRASP"/>
    <property type="match status" value="2"/>
</dbReference>
<evidence type="ECO:0000313" key="14">
    <source>
        <dbReference type="Proteomes" id="UP000746471"/>
    </source>
</evidence>
<dbReference type="SMART" id="SM01096">
    <property type="entry name" value="CPSase_L_D3"/>
    <property type="match status" value="1"/>
</dbReference>
<dbReference type="Gene3D" id="3.30.1490.20">
    <property type="entry name" value="ATP-grasp fold, A domain"/>
    <property type="match status" value="1"/>
</dbReference>
<dbReference type="Gene3D" id="3.40.50.1380">
    <property type="entry name" value="Methylglyoxal synthase-like domain"/>
    <property type="match status" value="1"/>
</dbReference>
<dbReference type="Proteomes" id="UP000746471">
    <property type="component" value="Unassembled WGS sequence"/>
</dbReference>
<reference evidence="13 14" key="1">
    <citation type="submission" date="2021-05" db="EMBL/GenBank/DDBJ databases">
        <title>Fusibacter ferrireducens sp. nov., an anaerobic, sulfur- and Fe-reducing bacterium isolated from the mangrove sediment.</title>
        <authorList>
            <person name="Qiu D."/>
        </authorList>
    </citation>
    <scope>NUCLEOTIDE SEQUENCE [LARGE SCALE GENOMIC DNA]</scope>
    <source>
        <strain evidence="13 14">DSM 12116</strain>
    </source>
</reference>
<dbReference type="Gene3D" id="3.30.470.20">
    <property type="entry name" value="ATP-grasp fold, B domain"/>
    <property type="match status" value="2"/>
</dbReference>
<accession>A0ABS5PQX9</accession>
<dbReference type="EC" id="6.3.4.16" evidence="8"/>
<evidence type="ECO:0000256" key="4">
    <source>
        <dbReference type="ARBA" id="ARBA00022737"/>
    </source>
</evidence>
<comment type="catalytic activity">
    <reaction evidence="9">
        <text>hydrogencarbonate + NH4(+) + 2 ATP = carbamoyl phosphate + 2 ADP + phosphate + 2 H(+)</text>
        <dbReference type="Rhea" id="RHEA:18029"/>
        <dbReference type="ChEBI" id="CHEBI:15378"/>
        <dbReference type="ChEBI" id="CHEBI:17544"/>
        <dbReference type="ChEBI" id="CHEBI:28938"/>
        <dbReference type="ChEBI" id="CHEBI:30616"/>
        <dbReference type="ChEBI" id="CHEBI:43474"/>
        <dbReference type="ChEBI" id="CHEBI:58228"/>
        <dbReference type="ChEBI" id="CHEBI:456216"/>
        <dbReference type="EC" id="6.3.4.16"/>
    </reaction>
</comment>
<dbReference type="PROSITE" id="PS51855">
    <property type="entry name" value="MGS"/>
    <property type="match status" value="1"/>
</dbReference>
<dbReference type="InterPro" id="IPR011607">
    <property type="entry name" value="MGS-like_dom"/>
</dbReference>
<feature type="domain" description="MGS-like" evidence="12">
    <location>
        <begin position="925"/>
        <end position="1057"/>
    </location>
</feature>
<dbReference type="NCBIfam" id="TIGR01369">
    <property type="entry name" value="CPSaseII_lrg"/>
    <property type="match status" value="1"/>
</dbReference>
<evidence type="ECO:0000256" key="10">
    <source>
        <dbReference type="PROSITE-ProRule" id="PRU00409"/>
    </source>
</evidence>
<dbReference type="InterPro" id="IPR036897">
    <property type="entry name" value="CarbamoylP_synth_lsu_oligo_sf"/>
</dbReference>
<dbReference type="InterPro" id="IPR036914">
    <property type="entry name" value="MGS-like_dom_sf"/>
</dbReference>
<evidence type="ECO:0000256" key="6">
    <source>
        <dbReference type="ARBA" id="ARBA00022840"/>
    </source>
</evidence>
<dbReference type="NCBIfam" id="NF003671">
    <property type="entry name" value="PRK05294.1"/>
    <property type="match status" value="1"/>
</dbReference>
<dbReference type="InterPro" id="IPR005483">
    <property type="entry name" value="CPSase_dom"/>
</dbReference>
<dbReference type="SUPFAM" id="SSF56059">
    <property type="entry name" value="Glutathione synthetase ATP-binding domain-like"/>
    <property type="match status" value="2"/>
</dbReference>
<evidence type="ECO:0000259" key="11">
    <source>
        <dbReference type="PROSITE" id="PS50975"/>
    </source>
</evidence>
<dbReference type="InterPro" id="IPR058047">
    <property type="entry name" value="CPSase_preATP-grasp"/>
</dbReference>
<keyword evidence="14" id="KW-1185">Reference proteome</keyword>
<evidence type="ECO:0000256" key="7">
    <source>
        <dbReference type="ARBA" id="ARBA00022975"/>
    </source>
</evidence>
<evidence type="ECO:0000256" key="9">
    <source>
        <dbReference type="ARBA" id="ARBA00047359"/>
    </source>
</evidence>
<keyword evidence="4" id="KW-0677">Repeat</keyword>
<evidence type="ECO:0000256" key="3">
    <source>
        <dbReference type="ARBA" id="ARBA00022598"/>
    </source>
</evidence>
<keyword evidence="3 13" id="KW-0436">Ligase</keyword>
<protein>
    <recommendedName>
        <fullName evidence="8">carbamoyl-phosphate synthase (ammonia)</fullName>
        <ecNumber evidence="8">6.3.4.16</ecNumber>
    </recommendedName>
</protein>
<comment type="similarity">
    <text evidence="1">Belongs to the CarB family.</text>
</comment>
<keyword evidence="6 10" id="KW-0067">ATP-binding</keyword>
<keyword evidence="2" id="KW-0028">Amino-acid biosynthesis</keyword>
<dbReference type="InterPro" id="IPR005479">
    <property type="entry name" value="CPAse_ATP-bd"/>
</dbReference>
<dbReference type="Pfam" id="PF02786">
    <property type="entry name" value="CPSase_L_D2"/>
    <property type="match status" value="2"/>
</dbReference>
<dbReference type="Gene3D" id="3.40.50.20">
    <property type="match status" value="2"/>
</dbReference>
<dbReference type="InterPro" id="IPR011761">
    <property type="entry name" value="ATP-grasp"/>
</dbReference>
<organism evidence="13 14">
    <name type="scientific">Fusibacter paucivorans</name>
    <dbReference type="NCBI Taxonomy" id="76009"/>
    <lineage>
        <taxon>Bacteria</taxon>
        <taxon>Bacillati</taxon>
        <taxon>Bacillota</taxon>
        <taxon>Clostridia</taxon>
        <taxon>Eubacteriales</taxon>
        <taxon>Eubacteriales Family XII. Incertae Sedis</taxon>
        <taxon>Fusibacter</taxon>
    </lineage>
</organism>
<dbReference type="InterPro" id="IPR006275">
    <property type="entry name" value="CPSase_lsu"/>
</dbReference>
<dbReference type="SUPFAM" id="SSF52335">
    <property type="entry name" value="Methylglyoxal synthase-like"/>
    <property type="match status" value="1"/>
</dbReference>
<dbReference type="SUPFAM" id="SSF52440">
    <property type="entry name" value="PreATP-grasp domain"/>
    <property type="match status" value="2"/>
</dbReference>
<comment type="caution">
    <text evidence="13">The sequence shown here is derived from an EMBL/GenBank/DDBJ whole genome shotgun (WGS) entry which is preliminary data.</text>
</comment>
<dbReference type="InterPro" id="IPR005480">
    <property type="entry name" value="CPSase_lsu_oligo"/>
</dbReference>
<dbReference type="SMART" id="SM01209">
    <property type="entry name" value="GARS_A"/>
    <property type="match status" value="1"/>
</dbReference>
<dbReference type="InterPro" id="IPR013815">
    <property type="entry name" value="ATP_grasp_subdomain_1"/>
</dbReference>
<feature type="domain" description="ATP-grasp" evidence="11">
    <location>
        <begin position="667"/>
        <end position="856"/>
    </location>
</feature>
<dbReference type="GO" id="GO:0004088">
    <property type="term" value="F:carbamoyl-phosphate synthase (glutamine-hydrolyzing) activity"/>
    <property type="evidence" value="ECO:0007669"/>
    <property type="project" value="UniProtKB-EC"/>
</dbReference>
<dbReference type="InterPro" id="IPR016185">
    <property type="entry name" value="PreATP-grasp_dom_sf"/>
</dbReference>
<evidence type="ECO:0000256" key="8">
    <source>
        <dbReference type="ARBA" id="ARBA00044063"/>
    </source>
</evidence>
<evidence type="ECO:0000313" key="13">
    <source>
        <dbReference type="EMBL" id="MBS7526457.1"/>
    </source>
</evidence>
<name>A0ABS5PQX9_9FIRM</name>